<dbReference type="HOGENOM" id="CLU_098552_3_1_4"/>
<dbReference type="PANTHER" id="PTHR34606">
    <property type="entry name" value="BON DOMAIN-CONTAINING PROTEIN"/>
    <property type="match status" value="1"/>
</dbReference>
<dbReference type="Gene3D" id="3.30.1340.30">
    <property type="match status" value="1"/>
</dbReference>
<protein>
    <submittedName>
        <fullName evidence="3">Transport-associated protein</fullName>
    </submittedName>
</protein>
<feature type="chain" id="PRO_5004233431" evidence="1">
    <location>
        <begin position="25"/>
        <end position="107"/>
    </location>
</feature>
<dbReference type="Pfam" id="PF04972">
    <property type="entry name" value="BON"/>
    <property type="match status" value="1"/>
</dbReference>
<name>Q47EB1_DECAR</name>
<dbReference type="PROSITE" id="PS50914">
    <property type="entry name" value="BON"/>
    <property type="match status" value="1"/>
</dbReference>
<proteinExistence type="predicted"/>
<keyword evidence="1" id="KW-0732">Signal</keyword>
<dbReference type="SMART" id="SM00749">
    <property type="entry name" value="BON"/>
    <property type="match status" value="1"/>
</dbReference>
<dbReference type="OrthoDB" id="8563181at2"/>
<evidence type="ECO:0000256" key="1">
    <source>
        <dbReference type="SAM" id="SignalP"/>
    </source>
</evidence>
<dbReference type="InterPro" id="IPR014004">
    <property type="entry name" value="Transpt-assoc_nodulatn_dom_bac"/>
</dbReference>
<sequence length="107" mass="10996">MYIKLAASCFISAALMLPMAGYTADSDKSSATTMVKDSVITTKIKAELAAEKMSSLVNISVDTDHKGVVTLGGTAASKTAVDKAVSIAKAVKGVTSVDNQIKVVADK</sequence>
<dbReference type="EMBL" id="CP000089">
    <property type="protein sequence ID" value="AAZ46820.1"/>
    <property type="molecule type" value="Genomic_DNA"/>
</dbReference>
<accession>Q47EB1</accession>
<dbReference type="AlphaFoldDB" id="Q47EB1"/>
<reference evidence="3" key="1">
    <citation type="submission" date="2005-08" db="EMBL/GenBank/DDBJ databases">
        <title>Complete sequence of Dechloromonas aromatica RCB.</title>
        <authorList>
            <person name="Salinero K.K."/>
            <person name="Copeland A."/>
            <person name="Lucas S."/>
            <person name="Lapidus A."/>
            <person name="Barry K."/>
            <person name="Detter J.C."/>
            <person name="Glavina T."/>
            <person name="Hammon N."/>
            <person name="Israni S."/>
            <person name="Pitluck S."/>
            <person name="Di Bartolo G."/>
            <person name="Trong S."/>
            <person name="Schmutz J."/>
            <person name="Larimer F."/>
            <person name="Land M."/>
            <person name="Ivanova N."/>
            <person name="Richardson P."/>
        </authorList>
    </citation>
    <scope>NUCLEOTIDE SEQUENCE</scope>
    <source>
        <strain evidence="3">RCB</strain>
    </source>
</reference>
<dbReference type="eggNOG" id="COG2823">
    <property type="taxonomic scope" value="Bacteria"/>
</dbReference>
<evidence type="ECO:0000259" key="2">
    <source>
        <dbReference type="PROSITE" id="PS50914"/>
    </source>
</evidence>
<feature type="domain" description="BON" evidence="2">
    <location>
        <begin position="36"/>
        <end position="105"/>
    </location>
</feature>
<evidence type="ECO:0000313" key="3">
    <source>
        <dbReference type="EMBL" id="AAZ46820.1"/>
    </source>
</evidence>
<gene>
    <name evidence="3" type="ordered locus">Daro_2076</name>
</gene>
<dbReference type="InterPro" id="IPR051686">
    <property type="entry name" value="Lipoprotein_DolP"/>
</dbReference>
<dbReference type="STRING" id="159087.Daro_2076"/>
<dbReference type="PANTHER" id="PTHR34606:SF16">
    <property type="entry name" value="BON DOMAIN-CONTAINING PROTEIN"/>
    <property type="match status" value="1"/>
</dbReference>
<organism evidence="3">
    <name type="scientific">Dechloromonas aromatica (strain RCB)</name>
    <dbReference type="NCBI Taxonomy" id="159087"/>
    <lineage>
        <taxon>Bacteria</taxon>
        <taxon>Pseudomonadati</taxon>
        <taxon>Pseudomonadota</taxon>
        <taxon>Betaproteobacteria</taxon>
        <taxon>Rhodocyclales</taxon>
        <taxon>Azonexaceae</taxon>
        <taxon>Dechloromonas</taxon>
    </lineage>
</organism>
<dbReference type="KEGG" id="dar:Daro_2076"/>
<dbReference type="InterPro" id="IPR007055">
    <property type="entry name" value="BON_dom"/>
</dbReference>
<feature type="signal peptide" evidence="1">
    <location>
        <begin position="1"/>
        <end position="24"/>
    </location>
</feature>